<proteinExistence type="predicted"/>
<dbReference type="Proteomes" id="UP001632038">
    <property type="component" value="Unassembled WGS sequence"/>
</dbReference>
<organism evidence="1 2">
    <name type="scientific">Castilleja foliolosa</name>
    <dbReference type="NCBI Taxonomy" id="1961234"/>
    <lineage>
        <taxon>Eukaryota</taxon>
        <taxon>Viridiplantae</taxon>
        <taxon>Streptophyta</taxon>
        <taxon>Embryophyta</taxon>
        <taxon>Tracheophyta</taxon>
        <taxon>Spermatophyta</taxon>
        <taxon>Magnoliopsida</taxon>
        <taxon>eudicotyledons</taxon>
        <taxon>Gunneridae</taxon>
        <taxon>Pentapetalae</taxon>
        <taxon>asterids</taxon>
        <taxon>lamiids</taxon>
        <taxon>Lamiales</taxon>
        <taxon>Orobanchaceae</taxon>
        <taxon>Pedicularideae</taxon>
        <taxon>Castillejinae</taxon>
        <taxon>Castilleja</taxon>
    </lineage>
</organism>
<evidence type="ECO:0000313" key="1">
    <source>
        <dbReference type="EMBL" id="KAL3655339.1"/>
    </source>
</evidence>
<protein>
    <submittedName>
        <fullName evidence="1">Uncharacterized protein</fullName>
    </submittedName>
</protein>
<comment type="caution">
    <text evidence="1">The sequence shown here is derived from an EMBL/GenBank/DDBJ whole genome shotgun (WGS) entry which is preliminary data.</text>
</comment>
<name>A0ABD3EQJ1_9LAMI</name>
<evidence type="ECO:0000313" key="2">
    <source>
        <dbReference type="Proteomes" id="UP001632038"/>
    </source>
</evidence>
<dbReference type="AlphaFoldDB" id="A0ABD3EQJ1"/>
<accession>A0ABD3EQJ1</accession>
<reference evidence="2" key="1">
    <citation type="journal article" date="2024" name="IScience">
        <title>Strigolactones Initiate the Formation of Haustorium-like Structures in Castilleja.</title>
        <authorList>
            <person name="Buerger M."/>
            <person name="Peterson D."/>
            <person name="Chory J."/>
        </authorList>
    </citation>
    <scope>NUCLEOTIDE SEQUENCE [LARGE SCALE GENOMIC DNA]</scope>
</reference>
<keyword evidence="2" id="KW-1185">Reference proteome</keyword>
<gene>
    <name evidence="1" type="ORF">CASFOL_001125</name>
</gene>
<sequence>MILALIAHVDLLFVDRDSGSVFSSSYGVSIDFGHGLLR</sequence>
<dbReference type="EMBL" id="JAVIJP010000002">
    <property type="protein sequence ID" value="KAL3655339.1"/>
    <property type="molecule type" value="Genomic_DNA"/>
</dbReference>